<proteinExistence type="predicted"/>
<evidence type="ECO:0000313" key="2">
    <source>
        <dbReference type="Proteomes" id="UP000235507"/>
    </source>
</evidence>
<dbReference type="OrthoDB" id="8084328at2"/>
<dbReference type="EMBL" id="PNOT02000067">
    <property type="protein sequence ID" value="TSE12929.1"/>
    <property type="molecule type" value="Genomic_DNA"/>
</dbReference>
<protein>
    <submittedName>
        <fullName evidence="1">Uncharacterized protein</fullName>
    </submittedName>
</protein>
<reference evidence="1" key="1">
    <citation type="submission" date="2019-07" db="EMBL/GenBank/DDBJ databases">
        <title>Mesorhizobum intechiensis sp. nov. isolated from nodules of Lotus tenuis growing in lowlands of the Flooding Pampa, Argentina.</title>
        <authorList>
            <person name="Estrella M.J."/>
            <person name="Torres Tejerizo G.A."/>
            <person name="Cumpa Velazquez L.M."/>
            <person name="Fontana F."/>
            <person name="Hansen L."/>
            <person name="Pistorio M."/>
            <person name="Sannazzaro A.I."/>
        </authorList>
    </citation>
    <scope>NUCLEOTIDE SEQUENCE</scope>
    <source>
        <strain evidence="1">BD68</strain>
    </source>
</reference>
<name>A0A8T9AU22_9HYPH</name>
<organism evidence="1 2">
    <name type="scientific">Mesorhizobium intechi</name>
    <dbReference type="NCBI Taxonomy" id="537601"/>
    <lineage>
        <taxon>Bacteria</taxon>
        <taxon>Pseudomonadati</taxon>
        <taxon>Pseudomonadota</taxon>
        <taxon>Alphaproteobacteria</taxon>
        <taxon>Hyphomicrobiales</taxon>
        <taxon>Phyllobacteriaceae</taxon>
        <taxon>Mesorhizobium</taxon>
    </lineage>
</organism>
<accession>A0A8T9AU22</accession>
<dbReference type="Proteomes" id="UP000235507">
    <property type="component" value="Unassembled WGS sequence"/>
</dbReference>
<comment type="caution">
    <text evidence="1">The sequence shown here is derived from an EMBL/GenBank/DDBJ whole genome shotgun (WGS) entry which is preliminary data.</text>
</comment>
<gene>
    <name evidence="1" type="ORF">C1D09_006585</name>
</gene>
<sequence>MEKELPFEIAVIDDQSYENLVAEVRFPSKEFGLILSQEESRERIDVSIFSFISDGREKFYETKRIPEVCIDLKLFLSAIDEAVRRLKLLDIPR</sequence>
<dbReference type="AlphaFoldDB" id="A0A8T9AU22"/>
<keyword evidence="2" id="KW-1185">Reference proteome</keyword>
<dbReference type="RefSeq" id="WP_143973523.1">
    <property type="nucleotide sequence ID" value="NZ_PNOT02000067.1"/>
</dbReference>
<evidence type="ECO:0000313" key="1">
    <source>
        <dbReference type="EMBL" id="TSE12929.1"/>
    </source>
</evidence>